<dbReference type="InterPro" id="IPR036928">
    <property type="entry name" value="AS_sf"/>
</dbReference>
<organism evidence="2 3">
    <name type="scientific">Trematosphaeria pertusa</name>
    <dbReference type="NCBI Taxonomy" id="390896"/>
    <lineage>
        <taxon>Eukaryota</taxon>
        <taxon>Fungi</taxon>
        <taxon>Dikarya</taxon>
        <taxon>Ascomycota</taxon>
        <taxon>Pezizomycotina</taxon>
        <taxon>Dothideomycetes</taxon>
        <taxon>Pleosporomycetidae</taxon>
        <taxon>Pleosporales</taxon>
        <taxon>Massarineae</taxon>
        <taxon>Trematosphaeriaceae</taxon>
        <taxon>Trematosphaeria</taxon>
    </lineage>
</organism>
<protein>
    <submittedName>
        <fullName evidence="2">Amidase signature enzyme</fullName>
    </submittedName>
</protein>
<dbReference type="OrthoDB" id="566138at2759"/>
<sequence>MRTTAGSLALFDSRPTRNAKIVDMLIQAGAMVLGQANLSEPSNYRGIMMLIGWSAVGGQAQSAYVRGCLDPRDKVGHSSPSGSSTGSAVAVSAGYAPISIGTETDGSLTCPTGRAALYILKPTIGLVPQAGIVPVSKNFDSAGPLTKTVYDLAVLLDAISENKGGESFTSYLTASWDGISVATVDPEVWKFPDCFIKPVPEATEHIISSLSNREICDAYRKIKTLAKHVADDVPLITKDKITLGGEDSEMVITRADLKAELNHYLRELEESTFRSLPQLIEFNFKHAERELPPDHDNQDFLLATEDQHISEEQYCAHFDNMPYRSRDKGVDFILEKHNVDVIIGPSDDFLSSIAACAGYPIAQAPLSYLEYNERPFGVSILAKAGQDALLVKVLSAWEATFPRRRSPPLLEGE</sequence>
<feature type="domain" description="Amidase" evidence="1">
    <location>
        <begin position="1"/>
        <end position="164"/>
    </location>
</feature>
<dbReference type="PANTHER" id="PTHR42678:SF34">
    <property type="entry name" value="OS04G0183300 PROTEIN"/>
    <property type="match status" value="1"/>
</dbReference>
<proteinExistence type="predicted"/>
<dbReference type="GeneID" id="54585049"/>
<dbReference type="SUPFAM" id="SSF75304">
    <property type="entry name" value="Amidase signature (AS) enzymes"/>
    <property type="match status" value="1"/>
</dbReference>
<dbReference type="AlphaFoldDB" id="A0A6A6HXI9"/>
<gene>
    <name evidence="2" type="ORF">BU26DRAFT_544081</name>
</gene>
<name>A0A6A6HXI9_9PLEO</name>
<evidence type="ECO:0000259" key="1">
    <source>
        <dbReference type="Pfam" id="PF01425"/>
    </source>
</evidence>
<accession>A0A6A6HXI9</accession>
<evidence type="ECO:0000313" key="2">
    <source>
        <dbReference type="EMBL" id="KAF2242488.1"/>
    </source>
</evidence>
<dbReference type="EMBL" id="ML987208">
    <property type="protein sequence ID" value="KAF2242488.1"/>
    <property type="molecule type" value="Genomic_DNA"/>
</dbReference>
<keyword evidence="3" id="KW-1185">Reference proteome</keyword>
<dbReference type="PANTHER" id="PTHR42678">
    <property type="entry name" value="AMIDASE"/>
    <property type="match status" value="1"/>
</dbReference>
<dbReference type="Pfam" id="PF01425">
    <property type="entry name" value="Amidase"/>
    <property type="match status" value="1"/>
</dbReference>
<reference evidence="2" key="1">
    <citation type="journal article" date="2020" name="Stud. Mycol.">
        <title>101 Dothideomycetes genomes: a test case for predicting lifestyles and emergence of pathogens.</title>
        <authorList>
            <person name="Haridas S."/>
            <person name="Albert R."/>
            <person name="Binder M."/>
            <person name="Bloem J."/>
            <person name="Labutti K."/>
            <person name="Salamov A."/>
            <person name="Andreopoulos B."/>
            <person name="Baker S."/>
            <person name="Barry K."/>
            <person name="Bills G."/>
            <person name="Bluhm B."/>
            <person name="Cannon C."/>
            <person name="Castanera R."/>
            <person name="Culley D."/>
            <person name="Daum C."/>
            <person name="Ezra D."/>
            <person name="Gonzalez J."/>
            <person name="Henrissat B."/>
            <person name="Kuo A."/>
            <person name="Liang C."/>
            <person name="Lipzen A."/>
            <person name="Lutzoni F."/>
            <person name="Magnuson J."/>
            <person name="Mondo S."/>
            <person name="Nolan M."/>
            <person name="Ohm R."/>
            <person name="Pangilinan J."/>
            <person name="Park H.-J."/>
            <person name="Ramirez L."/>
            <person name="Alfaro M."/>
            <person name="Sun H."/>
            <person name="Tritt A."/>
            <person name="Yoshinaga Y."/>
            <person name="Zwiers L.-H."/>
            <person name="Turgeon B."/>
            <person name="Goodwin S."/>
            <person name="Spatafora J."/>
            <person name="Crous P."/>
            <person name="Grigoriev I."/>
        </authorList>
    </citation>
    <scope>NUCLEOTIDE SEQUENCE</scope>
    <source>
        <strain evidence="2">CBS 122368</strain>
    </source>
</reference>
<dbReference type="InterPro" id="IPR023631">
    <property type="entry name" value="Amidase_dom"/>
</dbReference>
<evidence type="ECO:0000313" key="3">
    <source>
        <dbReference type="Proteomes" id="UP000800094"/>
    </source>
</evidence>
<dbReference type="RefSeq" id="XP_033677492.1">
    <property type="nucleotide sequence ID" value="XM_033831719.1"/>
</dbReference>
<dbReference type="Gene3D" id="3.90.1300.10">
    <property type="entry name" value="Amidase signature (AS) domain"/>
    <property type="match status" value="1"/>
</dbReference>
<dbReference type="Proteomes" id="UP000800094">
    <property type="component" value="Unassembled WGS sequence"/>
</dbReference>